<evidence type="ECO:0000256" key="2">
    <source>
        <dbReference type="SAM" id="Phobius"/>
    </source>
</evidence>
<organism evidence="3 4">
    <name type="scientific">Penicillium arizonense</name>
    <dbReference type="NCBI Taxonomy" id="1835702"/>
    <lineage>
        <taxon>Eukaryota</taxon>
        <taxon>Fungi</taxon>
        <taxon>Dikarya</taxon>
        <taxon>Ascomycota</taxon>
        <taxon>Pezizomycotina</taxon>
        <taxon>Eurotiomycetes</taxon>
        <taxon>Eurotiomycetidae</taxon>
        <taxon>Eurotiales</taxon>
        <taxon>Aspergillaceae</taxon>
        <taxon>Penicillium</taxon>
    </lineage>
</organism>
<keyword evidence="2" id="KW-0472">Membrane</keyword>
<comment type="caution">
    <text evidence="3">The sequence shown here is derived from an EMBL/GenBank/DDBJ whole genome shotgun (WGS) entry which is preliminary data.</text>
</comment>
<accession>A0A1F5LIP8</accession>
<evidence type="ECO:0000256" key="1">
    <source>
        <dbReference type="SAM" id="MobiDB-lite"/>
    </source>
</evidence>
<dbReference type="AlphaFoldDB" id="A0A1F5LIP8"/>
<sequence length="222" mass="23330">MPLSAVGRAQFVSAPDTASVRPPNHLRYIAVPARILVGEVSALIIATGSNAPIVSVGLNNDSRAAYCCGYQSENNNATRCSNGDAPFVLDDGEMIFGRAALVNVTASRPEPSTTGTTNTKGGNEGNGETSSHNSTTAIGVGVGVPLGILALCGVAWALIERRRSRRRQSTMSGVAQATEQVYMPPQRKYGPTELYQPTNTNSDTLIHGSPLAEVMGSEARRD</sequence>
<feature type="region of interest" description="Disordered" evidence="1">
    <location>
        <begin position="188"/>
        <end position="208"/>
    </location>
</feature>
<dbReference type="GeneID" id="34576794"/>
<feature type="compositionally biased region" description="Polar residues" evidence="1">
    <location>
        <begin position="195"/>
        <end position="204"/>
    </location>
</feature>
<dbReference type="OrthoDB" id="5215637at2759"/>
<feature type="compositionally biased region" description="Low complexity" evidence="1">
    <location>
        <begin position="112"/>
        <end position="134"/>
    </location>
</feature>
<keyword evidence="2" id="KW-0812">Transmembrane</keyword>
<dbReference type="Proteomes" id="UP000177622">
    <property type="component" value="Unassembled WGS sequence"/>
</dbReference>
<keyword evidence="2" id="KW-1133">Transmembrane helix</keyword>
<reference evidence="3 4" key="1">
    <citation type="journal article" date="2016" name="Sci. Rep.">
        <title>Penicillium arizonense, a new, genome sequenced fungal species, reveals a high chemical diversity in secreted metabolites.</title>
        <authorList>
            <person name="Grijseels S."/>
            <person name="Nielsen J.C."/>
            <person name="Randelovic M."/>
            <person name="Nielsen J."/>
            <person name="Nielsen K.F."/>
            <person name="Workman M."/>
            <person name="Frisvad J.C."/>
        </authorList>
    </citation>
    <scope>NUCLEOTIDE SEQUENCE [LARGE SCALE GENOMIC DNA]</scope>
    <source>
        <strain evidence="3 4">CBS 141311</strain>
    </source>
</reference>
<evidence type="ECO:0000313" key="4">
    <source>
        <dbReference type="Proteomes" id="UP000177622"/>
    </source>
</evidence>
<keyword evidence="4" id="KW-1185">Reference proteome</keyword>
<evidence type="ECO:0000313" key="3">
    <source>
        <dbReference type="EMBL" id="OGE52779.1"/>
    </source>
</evidence>
<feature type="region of interest" description="Disordered" evidence="1">
    <location>
        <begin position="106"/>
        <end position="134"/>
    </location>
</feature>
<feature type="transmembrane region" description="Helical" evidence="2">
    <location>
        <begin position="137"/>
        <end position="159"/>
    </location>
</feature>
<dbReference type="STRING" id="1835702.A0A1F5LIP8"/>
<name>A0A1F5LIP8_PENAI</name>
<evidence type="ECO:0008006" key="5">
    <source>
        <dbReference type="Google" id="ProtNLM"/>
    </source>
</evidence>
<dbReference type="RefSeq" id="XP_022488219.1">
    <property type="nucleotide sequence ID" value="XM_022632060.1"/>
</dbReference>
<gene>
    <name evidence="3" type="ORF">PENARI_c009G11837</name>
</gene>
<proteinExistence type="predicted"/>
<dbReference type="EMBL" id="LXJU01000009">
    <property type="protein sequence ID" value="OGE52779.1"/>
    <property type="molecule type" value="Genomic_DNA"/>
</dbReference>
<protein>
    <recommendedName>
        <fullName evidence="5">Mid2 domain-containing protein</fullName>
    </recommendedName>
</protein>